<organism evidence="1">
    <name type="scientific">marine sediment metagenome</name>
    <dbReference type="NCBI Taxonomy" id="412755"/>
    <lineage>
        <taxon>unclassified sequences</taxon>
        <taxon>metagenomes</taxon>
        <taxon>ecological metagenomes</taxon>
    </lineage>
</organism>
<comment type="caution">
    <text evidence="1">The sequence shown here is derived from an EMBL/GenBank/DDBJ whole genome shotgun (WGS) entry which is preliminary data.</text>
</comment>
<accession>A0A0F9GZY0</accession>
<protein>
    <submittedName>
        <fullName evidence="1">Uncharacterized protein</fullName>
    </submittedName>
</protein>
<evidence type="ECO:0000313" key="1">
    <source>
        <dbReference type="EMBL" id="KKL68647.1"/>
    </source>
</evidence>
<reference evidence="1" key="1">
    <citation type="journal article" date="2015" name="Nature">
        <title>Complex archaea that bridge the gap between prokaryotes and eukaryotes.</title>
        <authorList>
            <person name="Spang A."/>
            <person name="Saw J.H."/>
            <person name="Jorgensen S.L."/>
            <person name="Zaremba-Niedzwiedzka K."/>
            <person name="Martijn J."/>
            <person name="Lind A.E."/>
            <person name="van Eijk R."/>
            <person name="Schleper C."/>
            <person name="Guy L."/>
            <person name="Ettema T.J."/>
        </authorList>
    </citation>
    <scope>NUCLEOTIDE SEQUENCE</scope>
</reference>
<sequence>MNSQTNIIQFHNGSKVFLMDMSYQPSDPLYTRFGGLELTGAFVDESNENQLQAIEILKTRTKMMFIINRNITIPNFRVVIPEPLFKADKDFISNSYIFKS</sequence>
<name>A0A0F9GZY0_9ZZZZ</name>
<dbReference type="EMBL" id="LAZR01026465">
    <property type="protein sequence ID" value="KKL68647.1"/>
    <property type="molecule type" value="Genomic_DNA"/>
</dbReference>
<gene>
    <name evidence="1" type="ORF">LCGC14_2122920</name>
</gene>
<dbReference type="AlphaFoldDB" id="A0A0F9GZY0"/>
<proteinExistence type="predicted"/>
<feature type="non-terminal residue" evidence="1">
    <location>
        <position position="100"/>
    </location>
</feature>